<protein>
    <submittedName>
        <fullName evidence="2">Uncharacterized protein</fullName>
    </submittedName>
</protein>
<proteinExistence type="predicted"/>
<name>A0A956LYP4_UNCEI</name>
<accession>A0A956LYP4</accession>
<feature type="signal peptide" evidence="1">
    <location>
        <begin position="1"/>
        <end position="19"/>
    </location>
</feature>
<sequence length="287" mass="29924">MKTSIVALLLALIASSASAGPNAGGLLYLALAGDVVYTEGTDYCGTATTNDCRNAVTRADGTSASQPAVIHCLAQFFGNTRLAGVSFGIDYDDAAVRIVDFRSCGDAETPQGDWPAPGTGTVVHWDVEQGGASVEVYWFAAFAYADGYSMDLIPHPTEDGYFMTGDDPPIFDPIAYYGRFGFGLDIPHCIYEGEPEACCLPGGLCQFLIAEDCIAQGGEPQGPGSVCTPMTCVAETGACCTAGGCVVTTATDCDGEYQGDGTDCDPDPCVPVPSIETTWGGVKRTYR</sequence>
<evidence type="ECO:0000313" key="3">
    <source>
        <dbReference type="Proteomes" id="UP000697710"/>
    </source>
</evidence>
<dbReference type="AlphaFoldDB" id="A0A956LYP4"/>
<reference evidence="2" key="2">
    <citation type="journal article" date="2021" name="Microbiome">
        <title>Successional dynamics and alternative stable states in a saline activated sludge microbial community over 9 years.</title>
        <authorList>
            <person name="Wang Y."/>
            <person name="Ye J."/>
            <person name="Ju F."/>
            <person name="Liu L."/>
            <person name="Boyd J.A."/>
            <person name="Deng Y."/>
            <person name="Parks D.H."/>
            <person name="Jiang X."/>
            <person name="Yin X."/>
            <person name="Woodcroft B.J."/>
            <person name="Tyson G.W."/>
            <person name="Hugenholtz P."/>
            <person name="Polz M.F."/>
            <person name="Zhang T."/>
        </authorList>
    </citation>
    <scope>NUCLEOTIDE SEQUENCE</scope>
    <source>
        <strain evidence="2">HKST-UBA01</strain>
    </source>
</reference>
<feature type="chain" id="PRO_5037972524" evidence="1">
    <location>
        <begin position="20"/>
        <end position="287"/>
    </location>
</feature>
<gene>
    <name evidence="2" type="ORF">KC729_02545</name>
</gene>
<dbReference type="EMBL" id="JAGQHR010000040">
    <property type="protein sequence ID" value="MCA9726531.1"/>
    <property type="molecule type" value="Genomic_DNA"/>
</dbReference>
<evidence type="ECO:0000256" key="1">
    <source>
        <dbReference type="SAM" id="SignalP"/>
    </source>
</evidence>
<reference evidence="2" key="1">
    <citation type="submission" date="2020-04" db="EMBL/GenBank/DDBJ databases">
        <authorList>
            <person name="Zhang T."/>
        </authorList>
    </citation>
    <scope>NUCLEOTIDE SEQUENCE</scope>
    <source>
        <strain evidence="2">HKST-UBA01</strain>
    </source>
</reference>
<organism evidence="2 3">
    <name type="scientific">Eiseniibacteriota bacterium</name>
    <dbReference type="NCBI Taxonomy" id="2212470"/>
    <lineage>
        <taxon>Bacteria</taxon>
        <taxon>Candidatus Eiseniibacteriota</taxon>
    </lineage>
</organism>
<evidence type="ECO:0000313" key="2">
    <source>
        <dbReference type="EMBL" id="MCA9726531.1"/>
    </source>
</evidence>
<dbReference type="Proteomes" id="UP000697710">
    <property type="component" value="Unassembled WGS sequence"/>
</dbReference>
<keyword evidence="1" id="KW-0732">Signal</keyword>
<comment type="caution">
    <text evidence="2">The sequence shown here is derived from an EMBL/GenBank/DDBJ whole genome shotgun (WGS) entry which is preliminary data.</text>
</comment>